<dbReference type="Proteomes" id="UP000499080">
    <property type="component" value="Unassembled WGS sequence"/>
</dbReference>
<comment type="caution">
    <text evidence="2">The sequence shown here is derived from an EMBL/GenBank/DDBJ whole genome shotgun (WGS) entry which is preliminary data.</text>
</comment>
<evidence type="ECO:0000313" key="3">
    <source>
        <dbReference type="Proteomes" id="UP000499080"/>
    </source>
</evidence>
<feature type="region of interest" description="Disordered" evidence="1">
    <location>
        <begin position="1"/>
        <end position="52"/>
    </location>
</feature>
<gene>
    <name evidence="2" type="ORF">AVEN_97188_1</name>
</gene>
<sequence>MARSRRVSLNDRITSNSKQHGYCGPSSANAPTLPLGGTTRHRRCGEHTTKAVPSREVRTHLRIRRLFFPIFEVPPPETDNNIKKERYEILVKSSNPWLDIS</sequence>
<keyword evidence="3" id="KW-1185">Reference proteome</keyword>
<name>A0A4Y2DF57_ARAVE</name>
<evidence type="ECO:0000256" key="1">
    <source>
        <dbReference type="SAM" id="MobiDB-lite"/>
    </source>
</evidence>
<organism evidence="2 3">
    <name type="scientific">Araneus ventricosus</name>
    <name type="common">Orbweaver spider</name>
    <name type="synonym">Epeira ventricosa</name>
    <dbReference type="NCBI Taxonomy" id="182803"/>
    <lineage>
        <taxon>Eukaryota</taxon>
        <taxon>Metazoa</taxon>
        <taxon>Ecdysozoa</taxon>
        <taxon>Arthropoda</taxon>
        <taxon>Chelicerata</taxon>
        <taxon>Arachnida</taxon>
        <taxon>Araneae</taxon>
        <taxon>Araneomorphae</taxon>
        <taxon>Entelegynae</taxon>
        <taxon>Araneoidea</taxon>
        <taxon>Araneidae</taxon>
        <taxon>Araneus</taxon>
    </lineage>
</organism>
<accession>A0A4Y2DF57</accession>
<evidence type="ECO:0000313" key="2">
    <source>
        <dbReference type="EMBL" id="GBM14678.1"/>
    </source>
</evidence>
<proteinExistence type="predicted"/>
<dbReference type="AlphaFoldDB" id="A0A4Y2DF57"/>
<reference evidence="2 3" key="1">
    <citation type="journal article" date="2019" name="Sci. Rep.">
        <title>Orb-weaving spider Araneus ventricosus genome elucidates the spidroin gene catalogue.</title>
        <authorList>
            <person name="Kono N."/>
            <person name="Nakamura H."/>
            <person name="Ohtoshi R."/>
            <person name="Moran D.A.P."/>
            <person name="Shinohara A."/>
            <person name="Yoshida Y."/>
            <person name="Fujiwara M."/>
            <person name="Mori M."/>
            <person name="Tomita M."/>
            <person name="Arakawa K."/>
        </authorList>
    </citation>
    <scope>NUCLEOTIDE SEQUENCE [LARGE SCALE GENOMIC DNA]</scope>
</reference>
<protein>
    <submittedName>
        <fullName evidence="2">Uncharacterized protein</fullName>
    </submittedName>
</protein>
<dbReference type="EMBL" id="BGPR01000346">
    <property type="protein sequence ID" value="GBM14678.1"/>
    <property type="molecule type" value="Genomic_DNA"/>
</dbReference>